<feature type="region of interest" description="Disordered" evidence="1">
    <location>
        <begin position="1"/>
        <end position="20"/>
    </location>
</feature>
<protein>
    <submittedName>
        <fullName evidence="2">Uncharacterized protein</fullName>
    </submittedName>
</protein>
<accession>A0AAD7AKG8</accession>
<dbReference type="Proteomes" id="UP001218218">
    <property type="component" value="Unassembled WGS sequence"/>
</dbReference>
<dbReference type="EMBL" id="JARIHO010000005">
    <property type="protein sequence ID" value="KAJ7360659.1"/>
    <property type="molecule type" value="Genomic_DNA"/>
</dbReference>
<sequence length="558" mass="63899">MSFLPRFSTGTQSAHGQKTGPKAKLLSLSFQDDKWSQGPVFDWYRGLEETSADAVAIDKLEIRKDTSSPVPHRFVMLYMRDHSVHRLDRRPNAKVDGVTPFGLMINTPVTTKDEILCHLDEGAAEKIRRTTKHEIELALQGKVDLKVVLSACFVISRDDITKNYTLFAHNCFFFSWTILMIASRRYLPYAVSLEGQALEQRVRDSLPELTTFIVEAFLSVLLDAVIDAMTIFRNTAGPEIHRGMHVLSRALWSLPVDVIRFGMKQALRTRLHSGLRERLEKQVSKVLQSTTVSLCQNALINHDTPRLVDRYLWLNQLPDIILSAVRTEMIFSEQGGKVFDAITGDGGLGDINSLELAKEDLTRKHFILGRRLKQFHAVWNAVLHGALRAARDVMHKEEWNNWQKQDWESHIRDITQQQDTRLDQIAKSLADYGHGKLDDSNRRVINFTWNAARDGALAAAKEVVKATEDKVKHRKTRDPMWRAVWEMWDQWWADIRPVVGEKMIECINEIVQKMVDVRMKVVISELGDSNVHFVMARVVDVSKENQSVVFLPKSHLYS</sequence>
<keyword evidence="3" id="KW-1185">Reference proteome</keyword>
<organism evidence="2 3">
    <name type="scientific">Mycena albidolilacea</name>
    <dbReference type="NCBI Taxonomy" id="1033008"/>
    <lineage>
        <taxon>Eukaryota</taxon>
        <taxon>Fungi</taxon>
        <taxon>Dikarya</taxon>
        <taxon>Basidiomycota</taxon>
        <taxon>Agaricomycotina</taxon>
        <taxon>Agaricomycetes</taxon>
        <taxon>Agaricomycetidae</taxon>
        <taxon>Agaricales</taxon>
        <taxon>Marasmiineae</taxon>
        <taxon>Mycenaceae</taxon>
        <taxon>Mycena</taxon>
    </lineage>
</organism>
<reference evidence="2" key="1">
    <citation type="submission" date="2023-03" db="EMBL/GenBank/DDBJ databases">
        <title>Massive genome expansion in bonnet fungi (Mycena s.s.) driven by repeated elements and novel gene families across ecological guilds.</title>
        <authorList>
            <consortium name="Lawrence Berkeley National Laboratory"/>
            <person name="Harder C.B."/>
            <person name="Miyauchi S."/>
            <person name="Viragh M."/>
            <person name="Kuo A."/>
            <person name="Thoen E."/>
            <person name="Andreopoulos B."/>
            <person name="Lu D."/>
            <person name="Skrede I."/>
            <person name="Drula E."/>
            <person name="Henrissat B."/>
            <person name="Morin E."/>
            <person name="Kohler A."/>
            <person name="Barry K."/>
            <person name="LaButti K."/>
            <person name="Morin E."/>
            <person name="Salamov A."/>
            <person name="Lipzen A."/>
            <person name="Mereny Z."/>
            <person name="Hegedus B."/>
            <person name="Baldrian P."/>
            <person name="Stursova M."/>
            <person name="Weitz H."/>
            <person name="Taylor A."/>
            <person name="Grigoriev I.V."/>
            <person name="Nagy L.G."/>
            <person name="Martin F."/>
            <person name="Kauserud H."/>
        </authorList>
    </citation>
    <scope>NUCLEOTIDE SEQUENCE</scope>
    <source>
        <strain evidence="2">CBHHK002</strain>
    </source>
</reference>
<dbReference type="AlphaFoldDB" id="A0AAD7AKG8"/>
<evidence type="ECO:0000256" key="1">
    <source>
        <dbReference type="SAM" id="MobiDB-lite"/>
    </source>
</evidence>
<evidence type="ECO:0000313" key="3">
    <source>
        <dbReference type="Proteomes" id="UP001218218"/>
    </source>
</evidence>
<evidence type="ECO:0000313" key="2">
    <source>
        <dbReference type="EMBL" id="KAJ7360659.1"/>
    </source>
</evidence>
<proteinExistence type="predicted"/>
<comment type="caution">
    <text evidence="2">The sequence shown here is derived from an EMBL/GenBank/DDBJ whole genome shotgun (WGS) entry which is preliminary data.</text>
</comment>
<name>A0AAD7AKG8_9AGAR</name>
<gene>
    <name evidence="2" type="ORF">DFH08DRAFT_684998</name>
</gene>